<feature type="transmembrane region" description="Helical" evidence="9">
    <location>
        <begin position="64"/>
        <end position="82"/>
    </location>
</feature>
<keyword evidence="3" id="KW-0050">Antiport</keyword>
<sequence length="414" mass="42922">MLDTLLTTVGALALVVAVFSGWIQRSPVSGPLLGLLTGIALGPVALGVLDLPSLAESHRELHDLSRILLAISVMAVALRYPFHELRTVTGPVLLLLAVAMPVMALSTTAVAALALGAGLGVAALIGTALCPTDPVLASGVASGEPAERSVSARTRRLLSLESGANDGLAMPLVLIAVAVAGTATAGGVLLESLWQILGAIALGAATGLLGGSVLRRGADRDAVTPGPVLLFSLLLALFVLGAAELLRVDGILAVFLSGIAFNATSTGEERADDNKIDEAVNGFLVLPLFVVLGAVLPWSQWAELGWRGPALVLGVLLLRRLPVLLLLRRPLALKWRDACYLGWFGPIGVSAVFYLTLEADRLDLDPVVLPAGTMVVAASTLVHALSAPPALALYRRAAERTRERTTDTTPHKPS</sequence>
<dbReference type="InterPro" id="IPR006153">
    <property type="entry name" value="Cation/H_exchanger_TM"/>
</dbReference>
<evidence type="ECO:0000313" key="12">
    <source>
        <dbReference type="Proteomes" id="UP001501303"/>
    </source>
</evidence>
<keyword evidence="4" id="KW-1003">Cell membrane</keyword>
<feature type="transmembrane region" description="Helical" evidence="9">
    <location>
        <begin position="310"/>
        <end position="327"/>
    </location>
</feature>
<feature type="transmembrane region" description="Helical" evidence="9">
    <location>
        <begin position="196"/>
        <end position="214"/>
    </location>
</feature>
<feature type="transmembrane region" description="Helical" evidence="9">
    <location>
        <begin position="369"/>
        <end position="394"/>
    </location>
</feature>
<accession>A0ABN2PLH5</accession>
<dbReference type="PANTHER" id="PTHR32507">
    <property type="entry name" value="NA(+)/H(+) ANTIPORTER 1"/>
    <property type="match status" value="1"/>
</dbReference>
<proteinExistence type="predicted"/>
<name>A0ABN2PLH5_9ACTN</name>
<keyword evidence="8 9" id="KW-0472">Membrane</keyword>
<evidence type="ECO:0000256" key="5">
    <source>
        <dbReference type="ARBA" id="ARBA00022692"/>
    </source>
</evidence>
<organism evidence="11 12">
    <name type="scientific">Streptomyces sodiiphilus</name>
    <dbReference type="NCBI Taxonomy" id="226217"/>
    <lineage>
        <taxon>Bacteria</taxon>
        <taxon>Bacillati</taxon>
        <taxon>Actinomycetota</taxon>
        <taxon>Actinomycetes</taxon>
        <taxon>Kitasatosporales</taxon>
        <taxon>Streptomycetaceae</taxon>
        <taxon>Streptomyces</taxon>
    </lineage>
</organism>
<gene>
    <name evidence="11" type="ORF">GCM10009716_36550</name>
</gene>
<feature type="transmembrane region" description="Helical" evidence="9">
    <location>
        <begin position="30"/>
        <end position="52"/>
    </location>
</feature>
<evidence type="ECO:0000256" key="9">
    <source>
        <dbReference type="SAM" id="Phobius"/>
    </source>
</evidence>
<evidence type="ECO:0000256" key="7">
    <source>
        <dbReference type="ARBA" id="ARBA00023065"/>
    </source>
</evidence>
<evidence type="ECO:0000256" key="8">
    <source>
        <dbReference type="ARBA" id="ARBA00023136"/>
    </source>
</evidence>
<feature type="transmembrane region" description="Helical" evidence="9">
    <location>
        <begin position="94"/>
        <end position="115"/>
    </location>
</feature>
<keyword evidence="2" id="KW-0813">Transport</keyword>
<dbReference type="PANTHER" id="PTHR32507:SF8">
    <property type="entry name" value="CNH1P"/>
    <property type="match status" value="1"/>
</dbReference>
<evidence type="ECO:0000256" key="4">
    <source>
        <dbReference type="ARBA" id="ARBA00022475"/>
    </source>
</evidence>
<protein>
    <submittedName>
        <fullName evidence="11">Sodium:proton antiporter</fullName>
    </submittedName>
</protein>
<comment type="caution">
    <text evidence="11">The sequence shown here is derived from an EMBL/GenBank/DDBJ whole genome shotgun (WGS) entry which is preliminary data.</text>
</comment>
<keyword evidence="6 9" id="KW-1133">Transmembrane helix</keyword>
<comment type="subcellular location">
    <subcellularLocation>
        <location evidence="1">Cell membrane</location>
        <topology evidence="1">Multi-pass membrane protein</topology>
    </subcellularLocation>
</comment>
<feature type="domain" description="Cation/H+ exchanger transmembrane" evidence="10">
    <location>
        <begin position="15"/>
        <end position="391"/>
    </location>
</feature>
<feature type="transmembrane region" description="Helical" evidence="9">
    <location>
        <begin position="226"/>
        <end position="245"/>
    </location>
</feature>
<evidence type="ECO:0000313" key="11">
    <source>
        <dbReference type="EMBL" id="GAA1924924.1"/>
    </source>
</evidence>
<feature type="transmembrane region" description="Helical" evidence="9">
    <location>
        <begin position="339"/>
        <end position="357"/>
    </location>
</feature>
<keyword evidence="7" id="KW-0406">Ion transport</keyword>
<evidence type="ECO:0000256" key="6">
    <source>
        <dbReference type="ARBA" id="ARBA00022989"/>
    </source>
</evidence>
<dbReference type="Pfam" id="PF00999">
    <property type="entry name" value="Na_H_Exchanger"/>
    <property type="match status" value="1"/>
</dbReference>
<evidence type="ECO:0000259" key="10">
    <source>
        <dbReference type="Pfam" id="PF00999"/>
    </source>
</evidence>
<reference evidence="11 12" key="1">
    <citation type="journal article" date="2019" name="Int. J. Syst. Evol. Microbiol.">
        <title>The Global Catalogue of Microorganisms (GCM) 10K type strain sequencing project: providing services to taxonomists for standard genome sequencing and annotation.</title>
        <authorList>
            <consortium name="The Broad Institute Genomics Platform"/>
            <consortium name="The Broad Institute Genome Sequencing Center for Infectious Disease"/>
            <person name="Wu L."/>
            <person name="Ma J."/>
        </authorList>
    </citation>
    <scope>NUCLEOTIDE SEQUENCE [LARGE SCALE GENOMIC DNA]</scope>
    <source>
        <strain evidence="11 12">JCM 13581</strain>
    </source>
</reference>
<keyword evidence="12" id="KW-1185">Reference proteome</keyword>
<evidence type="ECO:0000256" key="1">
    <source>
        <dbReference type="ARBA" id="ARBA00004651"/>
    </source>
</evidence>
<feature type="transmembrane region" description="Helical" evidence="9">
    <location>
        <begin position="279"/>
        <end position="298"/>
    </location>
</feature>
<dbReference type="EMBL" id="BAAAMJ010000038">
    <property type="protein sequence ID" value="GAA1924924.1"/>
    <property type="molecule type" value="Genomic_DNA"/>
</dbReference>
<evidence type="ECO:0000256" key="2">
    <source>
        <dbReference type="ARBA" id="ARBA00022448"/>
    </source>
</evidence>
<dbReference type="InterPro" id="IPR038770">
    <property type="entry name" value="Na+/solute_symporter_sf"/>
</dbReference>
<feature type="transmembrane region" description="Helical" evidence="9">
    <location>
        <begin position="168"/>
        <end position="190"/>
    </location>
</feature>
<keyword evidence="5 9" id="KW-0812">Transmembrane</keyword>
<dbReference type="RefSeq" id="WP_344263712.1">
    <property type="nucleotide sequence ID" value="NZ_BAAAMJ010000038.1"/>
</dbReference>
<evidence type="ECO:0000256" key="3">
    <source>
        <dbReference type="ARBA" id="ARBA00022449"/>
    </source>
</evidence>
<dbReference type="Proteomes" id="UP001501303">
    <property type="component" value="Unassembled WGS sequence"/>
</dbReference>
<dbReference type="Gene3D" id="1.20.1530.20">
    <property type="match status" value="1"/>
</dbReference>